<dbReference type="Proteomes" id="UP000308600">
    <property type="component" value="Unassembled WGS sequence"/>
</dbReference>
<organism evidence="1 2">
    <name type="scientific">Pluteus cervinus</name>
    <dbReference type="NCBI Taxonomy" id="181527"/>
    <lineage>
        <taxon>Eukaryota</taxon>
        <taxon>Fungi</taxon>
        <taxon>Dikarya</taxon>
        <taxon>Basidiomycota</taxon>
        <taxon>Agaricomycotina</taxon>
        <taxon>Agaricomycetes</taxon>
        <taxon>Agaricomycetidae</taxon>
        <taxon>Agaricales</taxon>
        <taxon>Pluteineae</taxon>
        <taxon>Pluteaceae</taxon>
        <taxon>Pluteus</taxon>
    </lineage>
</organism>
<gene>
    <name evidence="1" type="ORF">BDN72DRAFT_965387</name>
</gene>
<protein>
    <submittedName>
        <fullName evidence="1">Uncharacterized protein</fullName>
    </submittedName>
</protein>
<proteinExistence type="predicted"/>
<name>A0ACD3A653_9AGAR</name>
<accession>A0ACD3A653</accession>
<evidence type="ECO:0000313" key="1">
    <source>
        <dbReference type="EMBL" id="TFK61077.1"/>
    </source>
</evidence>
<sequence length="626" mass="70366">MSDETEPIFPPEIEEYIFSIAVHTDWNCAKRLVFVAKRVHEWIIPQIYEVVNFYHLVIPGERPKATSGNLIQYGKHVRRLMLHHNLRPGESPRISEPNTGLHHSLGECLSWCPNVVDVALWVTEEQFDDVLVNQLLSLRLTHLSFDIGAFESVVPNHTGRSPPVSFEHVTHLELTGVDVRPVPQEMKKTFPSLAHLSLSGECSPISLLNEVLDCWKDQLKTLIWYLGESDSGPMVIPTATYKSEHEASNLMDDPRIVIFQDGRDCVETWYESSKGGLDMWLIADEAVSSRASAVVTAHPVSAFGIMRGPNLVIRLHTTEGLADYFECFTSMVHGSFLAILTTTMADVPQPVFPPELEELIFALALQDNLDIAGTLLFVAKRVHDWVFPHFYRVVIFQYARETHTPHRKLSLRSLIDNGKHVHHLLLHNGAPGLEDKFSTCIERCPNLRSLALWISDNPYSPELVQSLLRLQLEYLSFDIHGFTAALKKQGTPPVPFPTVTHVEIIGSIPIVDPRLIKVYFPALTHLAITSLGRTPVTILQDALDIFGDQLKVAIWYLWRYGEGESPPSVNRISKENDMIDDPRFVVVSYGSSFVDTWHEGVKGGLGIWKAAEGAVEARRRVGAIGE</sequence>
<evidence type="ECO:0000313" key="2">
    <source>
        <dbReference type="Proteomes" id="UP000308600"/>
    </source>
</evidence>
<keyword evidence="2" id="KW-1185">Reference proteome</keyword>
<reference evidence="1 2" key="1">
    <citation type="journal article" date="2019" name="Nat. Ecol. Evol.">
        <title>Megaphylogeny resolves global patterns of mushroom evolution.</title>
        <authorList>
            <person name="Varga T."/>
            <person name="Krizsan K."/>
            <person name="Foldi C."/>
            <person name="Dima B."/>
            <person name="Sanchez-Garcia M."/>
            <person name="Sanchez-Ramirez S."/>
            <person name="Szollosi G.J."/>
            <person name="Szarkandi J.G."/>
            <person name="Papp V."/>
            <person name="Albert L."/>
            <person name="Andreopoulos W."/>
            <person name="Angelini C."/>
            <person name="Antonin V."/>
            <person name="Barry K.W."/>
            <person name="Bougher N.L."/>
            <person name="Buchanan P."/>
            <person name="Buyck B."/>
            <person name="Bense V."/>
            <person name="Catcheside P."/>
            <person name="Chovatia M."/>
            <person name="Cooper J."/>
            <person name="Damon W."/>
            <person name="Desjardin D."/>
            <person name="Finy P."/>
            <person name="Geml J."/>
            <person name="Haridas S."/>
            <person name="Hughes K."/>
            <person name="Justo A."/>
            <person name="Karasinski D."/>
            <person name="Kautmanova I."/>
            <person name="Kiss B."/>
            <person name="Kocsube S."/>
            <person name="Kotiranta H."/>
            <person name="LaButti K.M."/>
            <person name="Lechner B.E."/>
            <person name="Liimatainen K."/>
            <person name="Lipzen A."/>
            <person name="Lukacs Z."/>
            <person name="Mihaltcheva S."/>
            <person name="Morgado L.N."/>
            <person name="Niskanen T."/>
            <person name="Noordeloos M.E."/>
            <person name="Ohm R.A."/>
            <person name="Ortiz-Santana B."/>
            <person name="Ovrebo C."/>
            <person name="Racz N."/>
            <person name="Riley R."/>
            <person name="Savchenko A."/>
            <person name="Shiryaev A."/>
            <person name="Soop K."/>
            <person name="Spirin V."/>
            <person name="Szebenyi C."/>
            <person name="Tomsovsky M."/>
            <person name="Tulloss R.E."/>
            <person name="Uehling J."/>
            <person name="Grigoriev I.V."/>
            <person name="Vagvolgyi C."/>
            <person name="Papp T."/>
            <person name="Martin F.M."/>
            <person name="Miettinen O."/>
            <person name="Hibbett D.S."/>
            <person name="Nagy L.G."/>
        </authorList>
    </citation>
    <scope>NUCLEOTIDE SEQUENCE [LARGE SCALE GENOMIC DNA]</scope>
    <source>
        <strain evidence="1 2">NL-1719</strain>
    </source>
</reference>
<dbReference type="EMBL" id="ML208698">
    <property type="protein sequence ID" value="TFK61077.1"/>
    <property type="molecule type" value="Genomic_DNA"/>
</dbReference>